<comment type="caution">
    <text evidence="2">The sequence shown here is derived from an EMBL/GenBank/DDBJ whole genome shotgun (WGS) entry which is preliminary data.</text>
</comment>
<dbReference type="SUPFAM" id="SSF55073">
    <property type="entry name" value="Nucleotide cyclase"/>
    <property type="match status" value="1"/>
</dbReference>
<accession>A0A6N4QJA2</accession>
<evidence type="ECO:0000259" key="1">
    <source>
        <dbReference type="PROSITE" id="PS50125"/>
    </source>
</evidence>
<dbReference type="GO" id="GO:0035556">
    <property type="term" value="P:intracellular signal transduction"/>
    <property type="evidence" value="ECO:0007669"/>
    <property type="project" value="InterPro"/>
</dbReference>
<sequence length="260" mass="29774">MNTKKPEKKIPKLKKISEADVIMHLQRNLTLGHFLETAIEPIISDSEVIACFSDIRGFTSYCRLQQQKNQDTKIHNFLKRFTRIYSEAFAIWYNDNSTNLFNPSMVAPTMYKNLGDGLMMVWEIPSELEIGEQSILTLEILGLIHYFQDRFYYHFRDLTPIERNAYSDDVTELEIGFGVAKGHAWKLDYGNTKDYAGSVINLASRLQDLARPSGIVAHYDMAPDIFDNDPPFAGKCRILKSVSGFQNIKAWMSDSVIISK</sequence>
<proteinExistence type="predicted"/>
<dbReference type="PROSITE" id="PS50125">
    <property type="entry name" value="GUANYLATE_CYCLASE_2"/>
    <property type="match status" value="1"/>
</dbReference>
<dbReference type="EMBL" id="RQFF01000010">
    <property type="protein sequence ID" value="TGK75092.1"/>
    <property type="molecule type" value="Genomic_DNA"/>
</dbReference>
<gene>
    <name evidence="2" type="ORF">EHQ18_01985</name>
</gene>
<reference evidence="2" key="1">
    <citation type="journal article" date="2019" name="PLoS Negl. Trop. Dis.">
        <title>Revisiting the worldwide diversity of Leptospira species in the environment.</title>
        <authorList>
            <person name="Vincent A.T."/>
            <person name="Schiettekatte O."/>
            <person name="Bourhy P."/>
            <person name="Veyrier F.J."/>
            <person name="Picardeau M."/>
        </authorList>
    </citation>
    <scope>NUCLEOTIDE SEQUENCE [LARGE SCALE GENOMIC DNA]</scope>
    <source>
        <strain evidence="2">201800293</strain>
    </source>
</reference>
<feature type="domain" description="Guanylate cyclase" evidence="1">
    <location>
        <begin position="49"/>
        <end position="207"/>
    </location>
</feature>
<evidence type="ECO:0000313" key="3">
    <source>
        <dbReference type="Proteomes" id="UP000297239"/>
    </source>
</evidence>
<dbReference type="GO" id="GO:0004016">
    <property type="term" value="F:adenylate cyclase activity"/>
    <property type="evidence" value="ECO:0007669"/>
    <property type="project" value="UniProtKB-ARBA"/>
</dbReference>
<dbReference type="InterPro" id="IPR029787">
    <property type="entry name" value="Nucleotide_cyclase"/>
</dbReference>
<dbReference type="Proteomes" id="UP000297239">
    <property type="component" value="Unassembled WGS sequence"/>
</dbReference>
<evidence type="ECO:0000313" key="2">
    <source>
        <dbReference type="EMBL" id="TGK75092.1"/>
    </source>
</evidence>
<keyword evidence="3" id="KW-1185">Reference proteome</keyword>
<dbReference type="AlphaFoldDB" id="A0A6N4QJA2"/>
<protein>
    <recommendedName>
        <fullName evidence="1">Guanylate cyclase domain-containing protein</fullName>
    </recommendedName>
</protein>
<dbReference type="InterPro" id="IPR001054">
    <property type="entry name" value="A/G_cyclase"/>
</dbReference>
<dbReference type="Gene3D" id="3.30.70.1230">
    <property type="entry name" value="Nucleotide cyclase"/>
    <property type="match status" value="1"/>
</dbReference>
<dbReference type="RefSeq" id="WP_135636178.1">
    <property type="nucleotide sequence ID" value="NZ_JAMQPQ010000005.1"/>
</dbReference>
<dbReference type="GO" id="GO:0009190">
    <property type="term" value="P:cyclic nucleotide biosynthetic process"/>
    <property type="evidence" value="ECO:0007669"/>
    <property type="project" value="InterPro"/>
</dbReference>
<name>A0A6N4QJA2_9LEPT</name>
<organism evidence="2 3">
    <name type="scientific">Leptospira kanakyensis</name>
    <dbReference type="NCBI Taxonomy" id="2484968"/>
    <lineage>
        <taxon>Bacteria</taxon>
        <taxon>Pseudomonadati</taxon>
        <taxon>Spirochaetota</taxon>
        <taxon>Spirochaetia</taxon>
        <taxon>Leptospirales</taxon>
        <taxon>Leptospiraceae</taxon>
        <taxon>Leptospira</taxon>
    </lineage>
</organism>